<comment type="similarity">
    <text evidence="2">Belongs to the ABC transporter superfamily.</text>
</comment>
<dbReference type="InterPro" id="IPR003439">
    <property type="entry name" value="ABC_transporter-like_ATP-bd"/>
</dbReference>
<dbReference type="GO" id="GO:0005524">
    <property type="term" value="F:ATP binding"/>
    <property type="evidence" value="ECO:0007669"/>
    <property type="project" value="UniProtKB-KW"/>
</dbReference>
<dbReference type="GO" id="GO:0005886">
    <property type="term" value="C:plasma membrane"/>
    <property type="evidence" value="ECO:0007669"/>
    <property type="project" value="UniProtKB-SubCell"/>
</dbReference>
<evidence type="ECO:0000256" key="4">
    <source>
        <dbReference type="ARBA" id="ARBA00022475"/>
    </source>
</evidence>
<evidence type="ECO:0000313" key="14">
    <source>
        <dbReference type="Proteomes" id="UP000514720"/>
    </source>
</evidence>
<protein>
    <submittedName>
        <fullName evidence="13">ABC transporter ATP-binding protein</fullName>
    </submittedName>
</protein>
<feature type="transmembrane region" description="Helical" evidence="10">
    <location>
        <begin position="256"/>
        <end position="282"/>
    </location>
</feature>
<keyword evidence="8 10" id="KW-1133">Transmembrane helix</keyword>
<feature type="transmembrane region" description="Helical" evidence="10">
    <location>
        <begin position="176"/>
        <end position="195"/>
    </location>
</feature>
<evidence type="ECO:0000256" key="9">
    <source>
        <dbReference type="ARBA" id="ARBA00023136"/>
    </source>
</evidence>
<dbReference type="InterPro" id="IPR039421">
    <property type="entry name" value="Type_1_exporter"/>
</dbReference>
<feature type="domain" description="ABC transmembrane type-1" evidence="12">
    <location>
        <begin position="19"/>
        <end position="317"/>
    </location>
</feature>
<feature type="transmembrane region" description="Helical" evidence="10">
    <location>
        <begin position="153"/>
        <end position="170"/>
    </location>
</feature>
<dbReference type="Pfam" id="PF00664">
    <property type="entry name" value="ABC_membrane"/>
    <property type="match status" value="1"/>
</dbReference>
<evidence type="ECO:0000256" key="5">
    <source>
        <dbReference type="ARBA" id="ARBA00022692"/>
    </source>
</evidence>
<dbReference type="RefSeq" id="WP_258877775.1">
    <property type="nucleotide sequence ID" value="NZ_CP048914.1"/>
</dbReference>
<dbReference type="PANTHER" id="PTHR43394:SF1">
    <property type="entry name" value="ATP-BINDING CASSETTE SUB-FAMILY B MEMBER 10, MITOCHONDRIAL"/>
    <property type="match status" value="1"/>
</dbReference>
<evidence type="ECO:0000256" key="3">
    <source>
        <dbReference type="ARBA" id="ARBA00022448"/>
    </source>
</evidence>
<dbReference type="FunFam" id="3.40.50.300:FF:000221">
    <property type="entry name" value="Multidrug ABC transporter ATP-binding protein"/>
    <property type="match status" value="1"/>
</dbReference>
<reference evidence="13 14" key="1">
    <citation type="submission" date="2020-02" db="EMBL/GenBank/DDBJ databases">
        <authorList>
            <person name="Zheng R.K."/>
            <person name="Sun C.M."/>
        </authorList>
    </citation>
    <scope>NUCLEOTIDE SEQUENCE [LARGE SCALE GENOMIC DNA]</scope>
    <source>
        <strain evidence="14">zrk13</strain>
    </source>
</reference>
<keyword evidence="3" id="KW-0813">Transport</keyword>
<keyword evidence="5 10" id="KW-0812">Transmembrane</keyword>
<dbReference type="PROSITE" id="PS00211">
    <property type="entry name" value="ABC_TRANSPORTER_1"/>
    <property type="match status" value="1"/>
</dbReference>
<dbReference type="GO" id="GO:0016887">
    <property type="term" value="F:ATP hydrolysis activity"/>
    <property type="evidence" value="ECO:0007669"/>
    <property type="project" value="InterPro"/>
</dbReference>
<dbReference type="EMBL" id="CP048914">
    <property type="protein sequence ID" value="QMS85959.1"/>
    <property type="molecule type" value="Genomic_DNA"/>
</dbReference>
<dbReference type="Proteomes" id="UP000514720">
    <property type="component" value="Chromosome"/>
</dbReference>
<feature type="domain" description="ABC transporter" evidence="11">
    <location>
        <begin position="349"/>
        <end position="584"/>
    </location>
</feature>
<evidence type="ECO:0000313" key="13">
    <source>
        <dbReference type="EMBL" id="QMS85959.1"/>
    </source>
</evidence>
<dbReference type="InterPro" id="IPR017871">
    <property type="entry name" value="ABC_transporter-like_CS"/>
</dbReference>
<dbReference type="GO" id="GO:0015421">
    <property type="term" value="F:ABC-type oligopeptide transporter activity"/>
    <property type="evidence" value="ECO:0007669"/>
    <property type="project" value="TreeGrafter"/>
</dbReference>
<dbReference type="KEGG" id="xcl:G4Z02_09445"/>
<keyword evidence="4" id="KW-1003">Cell membrane</keyword>
<dbReference type="PROSITE" id="PS50893">
    <property type="entry name" value="ABC_TRANSPORTER_2"/>
    <property type="match status" value="1"/>
</dbReference>
<dbReference type="AlphaFoldDB" id="A0A7L7KU73"/>
<gene>
    <name evidence="13" type="ORF">G4Z02_09445</name>
</gene>
<sequence>MKRLKQMTKWMKGYRLIYLIAVLLLVSLQYLRTLSPLFMTHIVDTIFNGINSPLPQFIQVFLQGDTIRSQLLIVAIVYVSFTLIRVVIMFGRRMINAYFTENIAYNMRNTLYNKLQNLSFTYHSHAETGDLIQRCTTDVDTYRRFIGEQLIEIFRLFFLIGFTIFQMMLISPKMTGYSVIVTPIIFAAAFVYFIYVKKVFKRVEEAEAKMTTTLQESVTGIRVVKAFAKEQYEITKFDEDSQNYYEEDIRLLKLMAYFWGGTDFIIFIQYAITLSVGIVMTVNNELTLGEYIAFLSFIGMIVWPLRQLGRIVGDFGKTTVALDRLDEIVLQTSEHKDDATFEPVISGKVEFKEVTFQFDDDHKPLLKNISFTVERGESVAIVGKTGSGKSTLINLMVRLLDYNSGSILFDDVDIKDINKKHLRKNVGIIMQEPFLYSRTVYDNIGIMDENAEEDKVYRAASIAALHEDIVNFESGYKTIVGERGVTLSGGQKQRVAIARMLLHSKPVLIFDDSLSAVDTETDIQIRRALNDYWKNTTVFIITHRITTAMEADKIIVIDKGEIVEMGTHDQLLAQQGIYNELWDIQTNIEYDYQQLEREVGTHE</sequence>
<evidence type="ECO:0000256" key="7">
    <source>
        <dbReference type="ARBA" id="ARBA00022840"/>
    </source>
</evidence>
<dbReference type="SMART" id="SM00382">
    <property type="entry name" value="AAA"/>
    <property type="match status" value="1"/>
</dbReference>
<evidence type="ECO:0000256" key="2">
    <source>
        <dbReference type="ARBA" id="ARBA00005417"/>
    </source>
</evidence>
<dbReference type="InterPro" id="IPR011527">
    <property type="entry name" value="ABC1_TM_dom"/>
</dbReference>
<organism evidence="13 14">
    <name type="scientific">Candidatus Xianfuyuplasma coldseepsis</name>
    <dbReference type="NCBI Taxonomy" id="2782163"/>
    <lineage>
        <taxon>Bacteria</taxon>
        <taxon>Bacillati</taxon>
        <taxon>Mycoplasmatota</taxon>
        <taxon>Mollicutes</taxon>
        <taxon>Candidatus Izemoplasmatales</taxon>
        <taxon>Candidatus Izemoplasmataceae</taxon>
        <taxon>Candidatus Xianfuyuplasma</taxon>
    </lineage>
</organism>
<name>A0A7L7KU73_9MOLU</name>
<evidence type="ECO:0000259" key="11">
    <source>
        <dbReference type="PROSITE" id="PS50893"/>
    </source>
</evidence>
<dbReference type="SUPFAM" id="SSF90123">
    <property type="entry name" value="ABC transporter transmembrane region"/>
    <property type="match status" value="1"/>
</dbReference>
<keyword evidence="9 10" id="KW-0472">Membrane</keyword>
<dbReference type="InterPro" id="IPR003593">
    <property type="entry name" value="AAA+_ATPase"/>
</dbReference>
<keyword evidence="14" id="KW-1185">Reference proteome</keyword>
<evidence type="ECO:0000256" key="10">
    <source>
        <dbReference type="SAM" id="Phobius"/>
    </source>
</evidence>
<comment type="subcellular location">
    <subcellularLocation>
        <location evidence="1">Cell membrane</location>
        <topology evidence="1">Multi-pass membrane protein</topology>
    </subcellularLocation>
</comment>
<dbReference type="Gene3D" id="1.20.1560.10">
    <property type="entry name" value="ABC transporter type 1, transmembrane domain"/>
    <property type="match status" value="1"/>
</dbReference>
<evidence type="ECO:0000256" key="6">
    <source>
        <dbReference type="ARBA" id="ARBA00022741"/>
    </source>
</evidence>
<dbReference type="InterPro" id="IPR036640">
    <property type="entry name" value="ABC1_TM_sf"/>
</dbReference>
<evidence type="ECO:0000256" key="1">
    <source>
        <dbReference type="ARBA" id="ARBA00004651"/>
    </source>
</evidence>
<accession>A0A7L7KU73</accession>
<dbReference type="PANTHER" id="PTHR43394">
    <property type="entry name" value="ATP-DEPENDENT PERMEASE MDL1, MITOCHONDRIAL"/>
    <property type="match status" value="1"/>
</dbReference>
<dbReference type="CDD" id="cd18542">
    <property type="entry name" value="ABC_6TM_YknU_like"/>
    <property type="match status" value="1"/>
</dbReference>
<evidence type="ECO:0000256" key="8">
    <source>
        <dbReference type="ARBA" id="ARBA00022989"/>
    </source>
</evidence>
<evidence type="ECO:0000259" key="12">
    <source>
        <dbReference type="PROSITE" id="PS50929"/>
    </source>
</evidence>
<dbReference type="PROSITE" id="PS50929">
    <property type="entry name" value="ABC_TM1F"/>
    <property type="match status" value="1"/>
</dbReference>
<keyword evidence="6" id="KW-0547">Nucleotide-binding</keyword>
<proteinExistence type="inferred from homology"/>
<keyword evidence="7 13" id="KW-0067">ATP-binding</keyword>
<dbReference type="Pfam" id="PF00005">
    <property type="entry name" value="ABC_tran"/>
    <property type="match status" value="1"/>
</dbReference>
<feature type="transmembrane region" description="Helical" evidence="10">
    <location>
        <begin position="69"/>
        <end position="88"/>
    </location>
</feature>
<dbReference type="Gene3D" id="3.40.50.300">
    <property type="entry name" value="P-loop containing nucleotide triphosphate hydrolases"/>
    <property type="match status" value="1"/>
</dbReference>
<dbReference type="InterPro" id="IPR027417">
    <property type="entry name" value="P-loop_NTPase"/>
</dbReference>
<dbReference type="SUPFAM" id="SSF52540">
    <property type="entry name" value="P-loop containing nucleoside triphosphate hydrolases"/>
    <property type="match status" value="1"/>
</dbReference>